<dbReference type="GO" id="GO:0045211">
    <property type="term" value="C:postsynaptic membrane"/>
    <property type="evidence" value="ECO:0007669"/>
    <property type="project" value="InterPro"/>
</dbReference>
<feature type="compositionally biased region" description="Polar residues" evidence="16">
    <location>
        <begin position="350"/>
        <end position="360"/>
    </location>
</feature>
<keyword evidence="9" id="KW-1015">Disulfide bond</keyword>
<dbReference type="CDD" id="cd19051">
    <property type="entry name" value="LGIC_TM_cation"/>
    <property type="match status" value="1"/>
</dbReference>
<dbReference type="PANTHER" id="PTHR18945">
    <property type="entry name" value="NEUROTRANSMITTER GATED ION CHANNEL"/>
    <property type="match status" value="1"/>
</dbReference>
<evidence type="ECO:0000313" key="20">
    <source>
        <dbReference type="Proteomes" id="UP001209878"/>
    </source>
</evidence>
<evidence type="ECO:0000256" key="5">
    <source>
        <dbReference type="ARBA" id="ARBA00022989"/>
    </source>
</evidence>
<evidence type="ECO:0000256" key="16">
    <source>
        <dbReference type="SAM" id="MobiDB-lite"/>
    </source>
</evidence>
<dbReference type="PROSITE" id="PS00236">
    <property type="entry name" value="NEUROTR_ION_CHANNEL"/>
    <property type="match status" value="1"/>
</dbReference>
<feature type="region of interest" description="Disordered" evidence="16">
    <location>
        <begin position="339"/>
        <end position="372"/>
    </location>
</feature>
<keyword evidence="12" id="KW-1071">Ligand-gated ion channel</keyword>
<keyword evidence="7 15" id="KW-0406">Ion transport</keyword>
<keyword evidence="10" id="KW-0675">Receptor</keyword>
<dbReference type="PRINTS" id="PR00252">
    <property type="entry name" value="NRIONCHANNEL"/>
</dbReference>
<dbReference type="InterPro" id="IPR006029">
    <property type="entry name" value="Neurotrans-gated_channel_TM"/>
</dbReference>
<dbReference type="SUPFAM" id="SSF63712">
    <property type="entry name" value="Nicotinic receptor ligand binding domain-like"/>
    <property type="match status" value="1"/>
</dbReference>
<keyword evidence="4 15" id="KW-0812">Transmembrane</keyword>
<evidence type="ECO:0000256" key="11">
    <source>
        <dbReference type="ARBA" id="ARBA00023180"/>
    </source>
</evidence>
<comment type="similarity">
    <text evidence="1">Belongs to the ligand-gated ion channel (TC 1.A.9) family. Acetylcholine receptor (TC 1.A.9.1) subfamily.</text>
</comment>
<dbReference type="Gene3D" id="2.70.170.10">
    <property type="entry name" value="Neurotransmitter-gated ion-channel ligand-binding domain"/>
    <property type="match status" value="1"/>
</dbReference>
<dbReference type="InterPro" id="IPR018000">
    <property type="entry name" value="Neurotransmitter_ion_chnl_CS"/>
</dbReference>
<keyword evidence="5 15" id="KW-1133">Transmembrane helix</keyword>
<reference evidence="19" key="1">
    <citation type="journal article" date="2023" name="Mol. Biol. Evol.">
        <title>Third-Generation Sequencing Reveals the Adaptive Role of the Epigenome in Three Deep-Sea Polychaetes.</title>
        <authorList>
            <person name="Perez M."/>
            <person name="Aroh O."/>
            <person name="Sun Y."/>
            <person name="Lan Y."/>
            <person name="Juniper S.K."/>
            <person name="Young C.R."/>
            <person name="Angers B."/>
            <person name="Qian P.Y."/>
        </authorList>
    </citation>
    <scope>NUCLEOTIDE SEQUENCE</scope>
    <source>
        <strain evidence="19">R07B-5</strain>
    </source>
</reference>
<dbReference type="InterPro" id="IPR036719">
    <property type="entry name" value="Neuro-gated_channel_TM_sf"/>
</dbReference>
<keyword evidence="13 15" id="KW-0407">Ion channel</keyword>
<dbReference type="FunFam" id="2.70.170.10:FF:000016">
    <property type="entry name" value="Nicotinic acetylcholine receptor subunit"/>
    <property type="match status" value="1"/>
</dbReference>
<dbReference type="InterPro" id="IPR002394">
    <property type="entry name" value="Nicotinic_acetylcholine_rcpt"/>
</dbReference>
<comment type="subcellular location">
    <subcellularLocation>
        <location evidence="14">Synaptic cell membrane</location>
        <topology evidence="14">Multi-pass membrane protein</topology>
    </subcellularLocation>
</comment>
<evidence type="ECO:0000256" key="10">
    <source>
        <dbReference type="ARBA" id="ARBA00023170"/>
    </source>
</evidence>
<dbReference type="Proteomes" id="UP001209878">
    <property type="component" value="Unassembled WGS sequence"/>
</dbReference>
<dbReference type="InterPro" id="IPR036734">
    <property type="entry name" value="Neur_chan_lig-bd_sf"/>
</dbReference>
<dbReference type="AlphaFoldDB" id="A0AAD9NSS8"/>
<dbReference type="Pfam" id="PF02932">
    <property type="entry name" value="Neur_chan_memb"/>
    <property type="match status" value="1"/>
</dbReference>
<sequence length="481" mass="56145">MSDEKRLIKHLLDHYKKVGVVGRPVYNTSQTVHVSYGLALIQILDLDEKNQVLTTNVWSRYWWRDILLQWNPEDFGGVDHVRVPATHIWTPDIVLYNYADTRLKEHREAMAVVSSVGDVLWIPMAIFKSTCAIDIRHFPFDEQTCHLKFGSWTYDGYKLDLHFYEGLEKVDITDYVKSNEWGLLEYPAKKNIKFYPCCEEPYPDLTFTLKLKRIAAFYNYILILPCVLLSSLTLVIFWLPPESPAKMMLGMNIFVAFFLLLLLLADSTPPAASRVPLIGAYFCLNMVLITLSCFLSVIVINLYNRADKKRRVPDWVRMVALDGLARLFCMPYEQLEQSRQRRRQQKREQNMISMTETNSHGSRRKKDKERKKVKSPLLAYNKWERTAADCVDSPIATRTLVVPDPACRQLQAFTVDVRDLRRSLRSFMNRLLEKDATNRVNLEWRVVALALDRMFFYIYLSVIMVSLITLFPWTSTMYTTS</sequence>
<keyword evidence="6" id="KW-0770">Synapse</keyword>
<keyword evidence="3" id="KW-1003">Cell membrane</keyword>
<feature type="transmembrane region" description="Helical" evidence="15">
    <location>
        <begin position="277"/>
        <end position="303"/>
    </location>
</feature>
<evidence type="ECO:0000259" key="17">
    <source>
        <dbReference type="Pfam" id="PF02931"/>
    </source>
</evidence>
<dbReference type="PRINTS" id="PR00254">
    <property type="entry name" value="NICOTINICR"/>
</dbReference>
<proteinExistence type="inferred from homology"/>
<evidence type="ECO:0000256" key="14">
    <source>
        <dbReference type="ARBA" id="ARBA00034099"/>
    </source>
</evidence>
<dbReference type="Pfam" id="PF02931">
    <property type="entry name" value="Neur_chan_LBD"/>
    <property type="match status" value="1"/>
</dbReference>
<evidence type="ECO:0000256" key="6">
    <source>
        <dbReference type="ARBA" id="ARBA00023018"/>
    </source>
</evidence>
<feature type="transmembrane region" description="Helical" evidence="15">
    <location>
        <begin position="217"/>
        <end position="239"/>
    </location>
</feature>
<evidence type="ECO:0000256" key="12">
    <source>
        <dbReference type="ARBA" id="ARBA00023286"/>
    </source>
</evidence>
<comment type="caution">
    <text evidence="19">The sequence shown here is derived from an EMBL/GenBank/DDBJ whole genome shotgun (WGS) entry which is preliminary data.</text>
</comment>
<protein>
    <submittedName>
        <fullName evidence="19">Uncharacterized protein</fullName>
    </submittedName>
</protein>
<evidence type="ECO:0000256" key="3">
    <source>
        <dbReference type="ARBA" id="ARBA00022475"/>
    </source>
</evidence>
<dbReference type="InterPro" id="IPR038050">
    <property type="entry name" value="Neuro_actylchol_rec"/>
</dbReference>
<dbReference type="NCBIfam" id="TIGR00860">
    <property type="entry name" value="LIC"/>
    <property type="match status" value="1"/>
</dbReference>
<keyword evidence="2 15" id="KW-0813">Transport</keyword>
<dbReference type="GO" id="GO:0004888">
    <property type="term" value="F:transmembrane signaling receptor activity"/>
    <property type="evidence" value="ECO:0007669"/>
    <property type="project" value="InterPro"/>
</dbReference>
<dbReference type="GO" id="GO:0022848">
    <property type="term" value="F:acetylcholine-gated monoatomic cation-selective channel activity"/>
    <property type="evidence" value="ECO:0007669"/>
    <property type="project" value="InterPro"/>
</dbReference>
<organism evidence="19 20">
    <name type="scientific">Ridgeia piscesae</name>
    <name type="common">Tubeworm</name>
    <dbReference type="NCBI Taxonomy" id="27915"/>
    <lineage>
        <taxon>Eukaryota</taxon>
        <taxon>Metazoa</taxon>
        <taxon>Spiralia</taxon>
        <taxon>Lophotrochozoa</taxon>
        <taxon>Annelida</taxon>
        <taxon>Polychaeta</taxon>
        <taxon>Sedentaria</taxon>
        <taxon>Canalipalpata</taxon>
        <taxon>Sabellida</taxon>
        <taxon>Siboglinidae</taxon>
        <taxon>Ridgeia</taxon>
    </lineage>
</organism>
<keyword evidence="20" id="KW-1185">Reference proteome</keyword>
<accession>A0AAD9NSS8</accession>
<evidence type="ECO:0000256" key="4">
    <source>
        <dbReference type="ARBA" id="ARBA00022692"/>
    </source>
</evidence>
<feature type="domain" description="Neurotransmitter-gated ion-channel ligand-binding" evidence="17">
    <location>
        <begin position="4"/>
        <end position="213"/>
    </location>
</feature>
<feature type="transmembrane region" description="Helical" evidence="15">
    <location>
        <begin position="454"/>
        <end position="473"/>
    </location>
</feature>
<evidence type="ECO:0000256" key="7">
    <source>
        <dbReference type="ARBA" id="ARBA00023065"/>
    </source>
</evidence>
<dbReference type="EMBL" id="JAODUO010000562">
    <property type="protein sequence ID" value="KAK2178104.1"/>
    <property type="molecule type" value="Genomic_DNA"/>
</dbReference>
<keyword evidence="8 15" id="KW-0472">Membrane</keyword>
<dbReference type="Gene3D" id="1.20.58.390">
    <property type="entry name" value="Neurotransmitter-gated ion-channel transmembrane domain"/>
    <property type="match status" value="1"/>
</dbReference>
<evidence type="ECO:0000256" key="2">
    <source>
        <dbReference type="ARBA" id="ARBA00022448"/>
    </source>
</evidence>
<evidence type="ECO:0000313" key="19">
    <source>
        <dbReference type="EMBL" id="KAK2178104.1"/>
    </source>
</evidence>
<evidence type="ECO:0000256" key="15">
    <source>
        <dbReference type="RuleBase" id="RU000687"/>
    </source>
</evidence>
<name>A0AAD9NSS8_RIDPI</name>
<feature type="transmembrane region" description="Helical" evidence="15">
    <location>
        <begin position="245"/>
        <end position="265"/>
    </location>
</feature>
<evidence type="ECO:0000256" key="1">
    <source>
        <dbReference type="ARBA" id="ARBA00009237"/>
    </source>
</evidence>
<dbReference type="CDD" id="cd19033">
    <property type="entry name" value="LGIC_ECD_nAChR_proto-like"/>
    <property type="match status" value="1"/>
</dbReference>
<evidence type="ECO:0000256" key="8">
    <source>
        <dbReference type="ARBA" id="ARBA00023136"/>
    </source>
</evidence>
<feature type="compositionally biased region" description="Basic residues" evidence="16">
    <location>
        <begin position="361"/>
        <end position="372"/>
    </location>
</feature>
<evidence type="ECO:0000259" key="18">
    <source>
        <dbReference type="Pfam" id="PF02932"/>
    </source>
</evidence>
<feature type="domain" description="Neurotransmitter-gated ion-channel transmembrane" evidence="18">
    <location>
        <begin position="222"/>
        <end position="467"/>
    </location>
</feature>
<keyword evidence="11" id="KW-0325">Glycoprotein</keyword>
<dbReference type="InterPro" id="IPR006202">
    <property type="entry name" value="Neur_chan_lig-bd"/>
</dbReference>
<evidence type="ECO:0000256" key="9">
    <source>
        <dbReference type="ARBA" id="ARBA00023157"/>
    </source>
</evidence>
<evidence type="ECO:0000256" key="13">
    <source>
        <dbReference type="ARBA" id="ARBA00023303"/>
    </source>
</evidence>
<dbReference type="InterPro" id="IPR006201">
    <property type="entry name" value="Neur_channel"/>
</dbReference>
<dbReference type="SUPFAM" id="SSF90112">
    <property type="entry name" value="Neurotransmitter-gated ion-channel transmembrane pore"/>
    <property type="match status" value="1"/>
</dbReference>
<gene>
    <name evidence="19" type="ORF">NP493_562g01056</name>
</gene>